<evidence type="ECO:0000313" key="1">
    <source>
        <dbReference type="EMBL" id="PIR96695.1"/>
    </source>
</evidence>
<name>A0A2H0VC80_9BACT</name>
<protein>
    <submittedName>
        <fullName evidence="1">Uncharacterized protein</fullName>
    </submittedName>
</protein>
<organism evidence="1 2">
    <name type="scientific">Candidatus Doudnabacteria bacterium CG10_big_fil_rev_8_21_14_0_10_41_10</name>
    <dbReference type="NCBI Taxonomy" id="1974551"/>
    <lineage>
        <taxon>Bacteria</taxon>
        <taxon>Candidatus Doudnaibacteriota</taxon>
    </lineage>
</organism>
<dbReference type="Pfam" id="PF13565">
    <property type="entry name" value="HTH_32"/>
    <property type="match status" value="1"/>
</dbReference>
<dbReference type="AlphaFoldDB" id="A0A2H0VC80"/>
<sequence length="98" mass="11462">MHSKAFSRLKRNYLKYGEIVLVGRKPGPKSWNPPCNKIPENVEELVERLAIERPHFGPQSLADALYDNYKITKDQSTVWRIFKRPNPLNYKTPNILLI</sequence>
<proteinExistence type="predicted"/>
<dbReference type="EMBL" id="PFAJ01000070">
    <property type="protein sequence ID" value="PIR96695.1"/>
    <property type="molecule type" value="Genomic_DNA"/>
</dbReference>
<dbReference type="InterPro" id="IPR009057">
    <property type="entry name" value="Homeodomain-like_sf"/>
</dbReference>
<evidence type="ECO:0000313" key="2">
    <source>
        <dbReference type="Proteomes" id="UP000230557"/>
    </source>
</evidence>
<reference evidence="2" key="1">
    <citation type="submission" date="2017-09" db="EMBL/GenBank/DDBJ databases">
        <title>Depth-based differentiation of microbial function through sediment-hosted aquifers and enrichment of novel symbionts in the deep terrestrial subsurface.</title>
        <authorList>
            <person name="Probst A.J."/>
            <person name="Ladd B."/>
            <person name="Jarett J.K."/>
            <person name="Geller-Mcgrath D.E."/>
            <person name="Sieber C.M.K."/>
            <person name="Emerson J.B."/>
            <person name="Anantharaman K."/>
            <person name="Thomas B.C."/>
            <person name="Malmstrom R."/>
            <person name="Stieglmeier M."/>
            <person name="Klingl A."/>
            <person name="Woyke T."/>
            <person name="Ryan C.M."/>
            <person name="Banfield J.F."/>
        </authorList>
    </citation>
    <scope>NUCLEOTIDE SEQUENCE [LARGE SCALE GENOMIC DNA]</scope>
</reference>
<accession>A0A2H0VC80</accession>
<gene>
    <name evidence="1" type="ORF">COT91_05565</name>
</gene>
<dbReference type="SUPFAM" id="SSF46689">
    <property type="entry name" value="Homeodomain-like"/>
    <property type="match status" value="1"/>
</dbReference>
<dbReference type="Proteomes" id="UP000230557">
    <property type="component" value="Unassembled WGS sequence"/>
</dbReference>
<comment type="caution">
    <text evidence="1">The sequence shown here is derived from an EMBL/GenBank/DDBJ whole genome shotgun (WGS) entry which is preliminary data.</text>
</comment>